<dbReference type="Proteomes" id="UP001152607">
    <property type="component" value="Unassembled WGS sequence"/>
</dbReference>
<feature type="compositionally biased region" description="Polar residues" evidence="1">
    <location>
        <begin position="1"/>
        <end position="14"/>
    </location>
</feature>
<dbReference type="AlphaFoldDB" id="A0A9W4XI89"/>
<keyword evidence="3" id="KW-1185">Reference proteome</keyword>
<comment type="caution">
    <text evidence="2">The sequence shown here is derived from an EMBL/GenBank/DDBJ whole genome shotgun (WGS) entry which is preliminary data.</text>
</comment>
<name>A0A9W4XI89_9PLEO</name>
<protein>
    <recommendedName>
        <fullName evidence="4">BTB domain-containing protein</fullName>
    </recommendedName>
</protein>
<dbReference type="Gene3D" id="3.30.710.10">
    <property type="entry name" value="Potassium Channel Kv1.1, Chain A"/>
    <property type="match status" value="1"/>
</dbReference>
<organism evidence="2 3">
    <name type="scientific">Periconia digitata</name>
    <dbReference type="NCBI Taxonomy" id="1303443"/>
    <lineage>
        <taxon>Eukaryota</taxon>
        <taxon>Fungi</taxon>
        <taxon>Dikarya</taxon>
        <taxon>Ascomycota</taxon>
        <taxon>Pezizomycotina</taxon>
        <taxon>Dothideomycetes</taxon>
        <taxon>Pleosporomycetidae</taxon>
        <taxon>Pleosporales</taxon>
        <taxon>Massarineae</taxon>
        <taxon>Periconiaceae</taxon>
        <taxon>Periconia</taxon>
    </lineage>
</organism>
<evidence type="ECO:0008006" key="4">
    <source>
        <dbReference type="Google" id="ProtNLM"/>
    </source>
</evidence>
<sequence>MTTTRQNSRCTCSTESRHGRTSSAMAEDATDPVSQSANQTDRTERVEDEETSKKKMTILDSDGDLEVKCFDQATQATTSFLVSSKILQLASPVFRCMFKPQYKEGQQLLQADRPAVVLEGDDAPLMETIFKILHHGSDIRTTNVDPRTLVRLAIISDKYDLTETLRVWSAFWFRLIPDNDATSEELGFLLLASWLFKDMQKFKNVFALAVWKLPLGFEKKWAKEELLDIIPEHLTMVMNREIKQTLNDLEMLLQTTPAFLRQGTGAWETQMMACSGCSRIHPAAAKTCHPCNNNHLQKKLCNTDSRLVEFFLALEAQSLWPMVQQFDICSPIQIANLIAKLNFDKHVCGASRACPLQTCLDTIKSRMSIARDNIRSRFCLQCIKEGGSGDDGQCCTHKQT</sequence>
<gene>
    <name evidence="2" type="ORF">PDIGIT_LOCUS2502</name>
</gene>
<accession>A0A9W4XI89</accession>
<proteinExistence type="predicted"/>
<reference evidence="2" key="1">
    <citation type="submission" date="2023-01" db="EMBL/GenBank/DDBJ databases">
        <authorList>
            <person name="Van Ghelder C."/>
            <person name="Rancurel C."/>
        </authorList>
    </citation>
    <scope>NUCLEOTIDE SEQUENCE</scope>
    <source>
        <strain evidence="2">CNCM I-4278</strain>
    </source>
</reference>
<dbReference type="OrthoDB" id="3782706at2759"/>
<dbReference type="EMBL" id="CAOQHR010000002">
    <property type="protein sequence ID" value="CAI6292258.1"/>
    <property type="molecule type" value="Genomic_DNA"/>
</dbReference>
<dbReference type="InterPro" id="IPR011333">
    <property type="entry name" value="SKP1/BTB/POZ_sf"/>
</dbReference>
<evidence type="ECO:0000313" key="2">
    <source>
        <dbReference type="EMBL" id="CAI6292258.1"/>
    </source>
</evidence>
<evidence type="ECO:0000313" key="3">
    <source>
        <dbReference type="Proteomes" id="UP001152607"/>
    </source>
</evidence>
<feature type="region of interest" description="Disordered" evidence="1">
    <location>
        <begin position="1"/>
        <end position="52"/>
    </location>
</feature>
<evidence type="ECO:0000256" key="1">
    <source>
        <dbReference type="SAM" id="MobiDB-lite"/>
    </source>
</evidence>